<evidence type="ECO:0000256" key="1">
    <source>
        <dbReference type="ARBA" id="ARBA00005104"/>
    </source>
</evidence>
<evidence type="ECO:0000313" key="5">
    <source>
        <dbReference type="EMBL" id="KAB1644039.1"/>
    </source>
</evidence>
<dbReference type="EMBL" id="WBKB01000002">
    <property type="protein sequence ID" value="KAB1644039.1"/>
    <property type="molecule type" value="Genomic_DNA"/>
</dbReference>
<accession>A0A7J5BD10</accession>
<evidence type="ECO:0000256" key="2">
    <source>
        <dbReference type="ARBA" id="ARBA00022857"/>
    </source>
</evidence>
<evidence type="ECO:0000259" key="4">
    <source>
        <dbReference type="Pfam" id="PF01872"/>
    </source>
</evidence>
<gene>
    <name evidence="5" type="ORF">F8O05_04380</name>
</gene>
<keyword evidence="3" id="KW-0560">Oxidoreductase</keyword>
<evidence type="ECO:0000256" key="3">
    <source>
        <dbReference type="ARBA" id="ARBA00023002"/>
    </source>
</evidence>
<dbReference type="InterPro" id="IPR024072">
    <property type="entry name" value="DHFR-like_dom_sf"/>
</dbReference>
<dbReference type="Gene3D" id="3.40.430.10">
    <property type="entry name" value="Dihydrofolate Reductase, subunit A"/>
    <property type="match status" value="1"/>
</dbReference>
<dbReference type="SUPFAM" id="SSF53597">
    <property type="entry name" value="Dihydrofolate reductase-like"/>
    <property type="match status" value="1"/>
</dbReference>
<dbReference type="AlphaFoldDB" id="A0A7J5BD10"/>
<keyword evidence="6" id="KW-1185">Reference proteome</keyword>
<protein>
    <submittedName>
        <fullName evidence="5">Pyrimidine reductase</fullName>
    </submittedName>
</protein>
<sequence length="257" mass="28040">MSHVIEAMPDPDFLHVLVTRSAVAPDMLDLRNPAVEEQLRALYTPPRQAWVRMNMIGSLNGRVTGSDGTSDTLSNRADRRILTIIRKMSDAIVVGAETLRNERHLSTRPTWLCVVTSSGNLAGHRISTEDAAASVLVCCPPAARAEVERTLPGAHIHHLESQDGKLPLDGVLTALRDRGLHQIVVEGGNRLISQFLDQGKLDEICLTQAPVFAPNEATSLPGSIAGTKFERELLLEDSAQFLYQRLVTNSPRQSATA</sequence>
<dbReference type="Proteomes" id="UP000433493">
    <property type="component" value="Unassembled WGS sequence"/>
</dbReference>
<name>A0A7J5BD10_9MICO</name>
<organism evidence="5 6">
    <name type="scientific">Gulosibacter chungangensis</name>
    <dbReference type="NCBI Taxonomy" id="979746"/>
    <lineage>
        <taxon>Bacteria</taxon>
        <taxon>Bacillati</taxon>
        <taxon>Actinomycetota</taxon>
        <taxon>Actinomycetes</taxon>
        <taxon>Micrococcales</taxon>
        <taxon>Microbacteriaceae</taxon>
        <taxon>Gulosibacter</taxon>
    </lineage>
</organism>
<dbReference type="GO" id="GO:0009231">
    <property type="term" value="P:riboflavin biosynthetic process"/>
    <property type="evidence" value="ECO:0007669"/>
    <property type="project" value="InterPro"/>
</dbReference>
<dbReference type="PANTHER" id="PTHR38011">
    <property type="entry name" value="DIHYDROFOLATE REDUCTASE FAMILY PROTEIN (AFU_ORTHOLOGUE AFUA_8G06820)"/>
    <property type="match status" value="1"/>
</dbReference>
<evidence type="ECO:0000313" key="6">
    <source>
        <dbReference type="Proteomes" id="UP000433493"/>
    </source>
</evidence>
<reference evidence="5 6" key="1">
    <citation type="submission" date="2019-09" db="EMBL/GenBank/DDBJ databases">
        <title>Phylogeny of genus Pseudoclavibacter and closely related genus.</title>
        <authorList>
            <person name="Li Y."/>
        </authorList>
    </citation>
    <scope>NUCLEOTIDE SEQUENCE [LARGE SCALE GENOMIC DNA]</scope>
    <source>
        <strain evidence="5 6">KCTC 13959</strain>
    </source>
</reference>
<feature type="domain" description="Bacterial bifunctional deaminase-reductase C-terminal" evidence="4">
    <location>
        <begin position="49"/>
        <end position="213"/>
    </location>
</feature>
<proteinExistence type="predicted"/>
<comment type="pathway">
    <text evidence="1">Cofactor biosynthesis; riboflavin biosynthesis.</text>
</comment>
<dbReference type="GO" id="GO:0008703">
    <property type="term" value="F:5-amino-6-(5-phosphoribosylamino)uracil reductase activity"/>
    <property type="evidence" value="ECO:0007669"/>
    <property type="project" value="InterPro"/>
</dbReference>
<dbReference type="InterPro" id="IPR050765">
    <property type="entry name" value="Riboflavin_Biosynth_HTPR"/>
</dbReference>
<dbReference type="InterPro" id="IPR002734">
    <property type="entry name" value="RibDG_C"/>
</dbReference>
<comment type="caution">
    <text evidence="5">The sequence shown here is derived from an EMBL/GenBank/DDBJ whole genome shotgun (WGS) entry which is preliminary data.</text>
</comment>
<keyword evidence="2" id="KW-0521">NADP</keyword>
<dbReference type="PANTHER" id="PTHR38011:SF7">
    <property type="entry name" value="2,5-DIAMINO-6-RIBOSYLAMINO-4(3H)-PYRIMIDINONE 5'-PHOSPHATE REDUCTASE"/>
    <property type="match status" value="1"/>
</dbReference>
<dbReference type="Pfam" id="PF01872">
    <property type="entry name" value="RibD_C"/>
    <property type="match status" value="1"/>
</dbReference>
<dbReference type="OrthoDB" id="5243299at2"/>